<keyword evidence="2" id="KW-0004">4Fe-4S</keyword>
<proteinExistence type="predicted"/>
<evidence type="ECO:0000256" key="4">
    <source>
        <dbReference type="ARBA" id="ARBA00022723"/>
    </source>
</evidence>
<dbReference type="SUPFAM" id="SSF102114">
    <property type="entry name" value="Radical SAM enzymes"/>
    <property type="match status" value="1"/>
</dbReference>
<dbReference type="InterPro" id="IPR058240">
    <property type="entry name" value="rSAM_sf"/>
</dbReference>
<protein>
    <submittedName>
        <fullName evidence="7">Radical SAM protein</fullName>
    </submittedName>
</protein>
<dbReference type="PANTHER" id="PTHR30352:SF2">
    <property type="entry name" value="ANAEROBIC RIBONUCLEOSIDE-TRIPHOSPHATE REDUCTASE-ACTIVATING PROTEIN"/>
    <property type="match status" value="1"/>
</dbReference>
<dbReference type="SFLD" id="SFLDS00029">
    <property type="entry name" value="Radical_SAM"/>
    <property type="match status" value="1"/>
</dbReference>
<keyword evidence="6" id="KW-0411">Iron-sulfur</keyword>
<evidence type="ECO:0000256" key="1">
    <source>
        <dbReference type="ARBA" id="ARBA00001966"/>
    </source>
</evidence>
<dbReference type="GO" id="GO:0043365">
    <property type="term" value="F:[formate-C-acetyltransferase]-activating enzyme activity"/>
    <property type="evidence" value="ECO:0007669"/>
    <property type="project" value="InterPro"/>
</dbReference>
<dbReference type="GO" id="GO:0004748">
    <property type="term" value="F:ribonucleoside-diphosphate reductase activity, thioredoxin disulfide as acceptor"/>
    <property type="evidence" value="ECO:0007669"/>
    <property type="project" value="TreeGrafter"/>
</dbReference>
<dbReference type="SFLD" id="SFLDF00299">
    <property type="entry name" value="anaerobic_ribonucleoside-triph"/>
    <property type="match status" value="1"/>
</dbReference>
<dbReference type="Pfam" id="PF13353">
    <property type="entry name" value="Fer4_12"/>
    <property type="match status" value="1"/>
</dbReference>
<reference evidence="7 8" key="1">
    <citation type="submission" date="2016-06" db="EMBL/GenBank/DDBJ databases">
        <title>Simultaneous identification of Haemophilus influenzae and Haemophilus haemolyticus using TaqMan real-time PCR.</title>
        <authorList>
            <person name="Price E.P."/>
            <person name="Sarovich D.S."/>
            <person name="Harris T."/>
            <person name="Spargo J.C."/>
            <person name="Nosworthy E."/>
            <person name="Beissbarth J."/>
            <person name="Smith-Vaughan H."/>
        </authorList>
    </citation>
    <scope>NUCLEOTIDE SEQUENCE [LARGE SCALE GENOMIC DNA]</scope>
    <source>
        <strain evidence="7 8">ATCC 7901</strain>
    </source>
</reference>
<dbReference type="GO" id="GO:0046872">
    <property type="term" value="F:metal ion binding"/>
    <property type="evidence" value="ECO:0007669"/>
    <property type="project" value="UniProtKB-KW"/>
</dbReference>
<sequence>MHWLNISHIVEATEAEGPGLRFVIWVQGCLKRCKGCCNGELLKIKPAHLMRSNEIIQLLKNATEKYPLEGLTFLGGEPFLQAEGLADIAETAHNLNLSVMVFSGYEYTELSENKFSGSKRLLNSTDLLIDGEFDNTQIETTRNWVGSTNQKFYYLSTRYTPDIETQELMVTNEWRLDSKGHIKGNGLPSQIVITPKYK</sequence>
<evidence type="ECO:0000256" key="5">
    <source>
        <dbReference type="ARBA" id="ARBA00023004"/>
    </source>
</evidence>
<keyword evidence="4" id="KW-0479">Metal-binding</keyword>
<dbReference type="Gene3D" id="3.20.20.70">
    <property type="entry name" value="Aldolase class I"/>
    <property type="match status" value="1"/>
</dbReference>
<dbReference type="AlphaFoldDB" id="A0AAP7GYI1"/>
<dbReference type="Proteomes" id="UP000092746">
    <property type="component" value="Unassembled WGS sequence"/>
</dbReference>
<dbReference type="SFLD" id="SFLDG01066">
    <property type="entry name" value="organic_radical-activating_enz"/>
    <property type="match status" value="1"/>
</dbReference>
<dbReference type="InterPro" id="IPR007197">
    <property type="entry name" value="rSAM"/>
</dbReference>
<accession>A0AAP7GYI1</accession>
<evidence type="ECO:0000256" key="3">
    <source>
        <dbReference type="ARBA" id="ARBA00022691"/>
    </source>
</evidence>
<organism evidence="7 8">
    <name type="scientific">Aggregatibacter aphrophilus</name>
    <name type="common">Haemophilus aphrophilus</name>
    <dbReference type="NCBI Taxonomy" id="732"/>
    <lineage>
        <taxon>Bacteria</taxon>
        <taxon>Pseudomonadati</taxon>
        <taxon>Pseudomonadota</taxon>
        <taxon>Gammaproteobacteria</taxon>
        <taxon>Pasteurellales</taxon>
        <taxon>Pasteurellaceae</taxon>
        <taxon>Aggregatibacter</taxon>
    </lineage>
</organism>
<evidence type="ECO:0000313" key="8">
    <source>
        <dbReference type="Proteomes" id="UP000092746"/>
    </source>
</evidence>
<gene>
    <name evidence="7" type="ORF">BBB52_02140</name>
</gene>
<comment type="caution">
    <text evidence="7">The sequence shown here is derived from an EMBL/GenBank/DDBJ whole genome shotgun (WGS) entry which is preliminary data.</text>
</comment>
<comment type="cofactor">
    <cofactor evidence="1">
        <name>[4Fe-4S] cluster</name>
        <dbReference type="ChEBI" id="CHEBI:49883"/>
    </cofactor>
</comment>
<evidence type="ECO:0000256" key="2">
    <source>
        <dbReference type="ARBA" id="ARBA00022485"/>
    </source>
</evidence>
<dbReference type="GO" id="GO:0051539">
    <property type="term" value="F:4 iron, 4 sulfur cluster binding"/>
    <property type="evidence" value="ECO:0007669"/>
    <property type="project" value="UniProtKB-KW"/>
</dbReference>
<dbReference type="InterPro" id="IPR013785">
    <property type="entry name" value="Aldolase_TIM"/>
</dbReference>
<evidence type="ECO:0000313" key="7">
    <source>
        <dbReference type="EMBL" id="OBY54272.1"/>
    </source>
</evidence>
<dbReference type="PANTHER" id="PTHR30352">
    <property type="entry name" value="PYRUVATE FORMATE-LYASE-ACTIVATING ENZYME"/>
    <property type="match status" value="1"/>
</dbReference>
<dbReference type="InterPro" id="IPR034457">
    <property type="entry name" value="Organic_radical-activating"/>
</dbReference>
<dbReference type="RefSeq" id="WP_065294790.1">
    <property type="nucleotide sequence ID" value="NZ_MAQE01000001.1"/>
</dbReference>
<keyword evidence="3" id="KW-0949">S-adenosyl-L-methionine</keyword>
<dbReference type="InterPro" id="IPR012837">
    <property type="entry name" value="NrdG"/>
</dbReference>
<keyword evidence="5" id="KW-0408">Iron</keyword>
<evidence type="ECO:0000256" key="6">
    <source>
        <dbReference type="ARBA" id="ARBA00023014"/>
    </source>
</evidence>
<dbReference type="EMBL" id="MAQE01000001">
    <property type="protein sequence ID" value="OBY54272.1"/>
    <property type="molecule type" value="Genomic_DNA"/>
</dbReference>
<dbReference type="SFLD" id="SFLDG01063">
    <property type="entry name" value="activating_enzymes__group_1"/>
    <property type="match status" value="1"/>
</dbReference>
<name>A0AAP7GYI1_AGGAP</name>